<evidence type="ECO:0000313" key="2">
    <source>
        <dbReference type="Proteomes" id="UP001206925"/>
    </source>
</evidence>
<sequence>MNTLINKPQINTITLINNKFLNKIISCRWKTLIKYKNHLDNNSEGVSVVFASTTAVMVTVAANLALDSRIALVSVSISSVALPGSIKEDQTAGDERWGGLMWRLPVVTTSKLIAEDLESQCFAPATVKSAAAPFQYQILAASDKDVPEMRRLIKISQLRAAMWGSLKPEIGSLILMVINLNGSKDSWSWENKDGVLFSTRCIRSELAAVQHGFGPAAGAGHGVAAPGGLGTAATI</sequence>
<accession>A0AAD5CNF6</accession>
<dbReference type="AlphaFoldDB" id="A0AAD5CNF6"/>
<proteinExistence type="predicted"/>
<reference evidence="1" key="1">
    <citation type="submission" date="2022-06" db="EMBL/GenBank/DDBJ databases">
        <title>Uncovering the hologenomic basis of an extraordinary plant invasion.</title>
        <authorList>
            <person name="Bieker V.C."/>
            <person name="Martin M.D."/>
            <person name="Gilbert T."/>
            <person name="Hodgins K."/>
            <person name="Battlay P."/>
            <person name="Petersen B."/>
            <person name="Wilson J."/>
        </authorList>
    </citation>
    <scope>NUCLEOTIDE SEQUENCE</scope>
    <source>
        <strain evidence="1">AA19_3_7</strain>
        <tissue evidence="1">Leaf</tissue>
    </source>
</reference>
<name>A0AAD5CNF6_AMBAR</name>
<gene>
    <name evidence="1" type="ORF">M8C21_020079</name>
</gene>
<dbReference type="Proteomes" id="UP001206925">
    <property type="component" value="Unassembled WGS sequence"/>
</dbReference>
<comment type="caution">
    <text evidence="1">The sequence shown here is derived from an EMBL/GenBank/DDBJ whole genome shotgun (WGS) entry which is preliminary data.</text>
</comment>
<organism evidence="1 2">
    <name type="scientific">Ambrosia artemisiifolia</name>
    <name type="common">Common ragweed</name>
    <dbReference type="NCBI Taxonomy" id="4212"/>
    <lineage>
        <taxon>Eukaryota</taxon>
        <taxon>Viridiplantae</taxon>
        <taxon>Streptophyta</taxon>
        <taxon>Embryophyta</taxon>
        <taxon>Tracheophyta</taxon>
        <taxon>Spermatophyta</taxon>
        <taxon>Magnoliopsida</taxon>
        <taxon>eudicotyledons</taxon>
        <taxon>Gunneridae</taxon>
        <taxon>Pentapetalae</taxon>
        <taxon>asterids</taxon>
        <taxon>campanulids</taxon>
        <taxon>Asterales</taxon>
        <taxon>Asteraceae</taxon>
        <taxon>Asteroideae</taxon>
        <taxon>Heliantheae alliance</taxon>
        <taxon>Heliantheae</taxon>
        <taxon>Ambrosia</taxon>
    </lineage>
</organism>
<evidence type="ECO:0000313" key="1">
    <source>
        <dbReference type="EMBL" id="KAI7745201.1"/>
    </source>
</evidence>
<protein>
    <submittedName>
        <fullName evidence="1">Uncharacterized protein</fullName>
    </submittedName>
</protein>
<keyword evidence="2" id="KW-1185">Reference proteome</keyword>
<dbReference type="EMBL" id="JAMZMK010007324">
    <property type="protein sequence ID" value="KAI7745201.1"/>
    <property type="molecule type" value="Genomic_DNA"/>
</dbReference>